<proteinExistence type="predicted"/>
<gene>
    <name evidence="1" type="ORF">BACI348_41995</name>
</gene>
<evidence type="ECO:0000313" key="1">
    <source>
        <dbReference type="EMBL" id="VXB97149.1"/>
    </source>
</evidence>
<evidence type="ECO:0000313" key="2">
    <source>
        <dbReference type="Proteomes" id="UP000433089"/>
    </source>
</evidence>
<reference evidence="1 2" key="1">
    <citation type="submission" date="2019-10" db="EMBL/GenBank/DDBJ databases">
        <authorList>
            <person name="Karimi E."/>
        </authorList>
    </citation>
    <scope>NUCLEOTIDE SEQUENCE [LARGE SCALE GENOMIC DNA]</scope>
    <source>
        <strain evidence="1">Bacillus sp. 348</strain>
    </source>
</reference>
<sequence length="39" mass="4748">MLHSSFYFQSFLYYNEDWGRLKYELIGFVTSVLDLLPVR</sequence>
<dbReference type="Proteomes" id="UP000433089">
    <property type="component" value="Unassembled WGS sequence"/>
</dbReference>
<dbReference type="AlphaFoldDB" id="A0A653UTP2"/>
<name>A0A653UTP2_BACAB</name>
<accession>A0A653UTP2</accession>
<dbReference type="EMBL" id="CABWLH010000009">
    <property type="protein sequence ID" value="VXB97149.1"/>
    <property type="molecule type" value="Genomic_DNA"/>
</dbReference>
<organism evidence="1 2">
    <name type="scientific">Bacillus altitudinis</name>
    <dbReference type="NCBI Taxonomy" id="293387"/>
    <lineage>
        <taxon>Bacteria</taxon>
        <taxon>Bacillati</taxon>
        <taxon>Bacillota</taxon>
        <taxon>Bacilli</taxon>
        <taxon>Bacillales</taxon>
        <taxon>Bacillaceae</taxon>
        <taxon>Bacillus</taxon>
    </lineage>
</organism>
<protein>
    <submittedName>
        <fullName evidence="1">Uncharacterized protein</fullName>
    </submittedName>
</protein>